<dbReference type="InterPro" id="IPR011701">
    <property type="entry name" value="MFS"/>
</dbReference>
<feature type="transmembrane region" description="Helical" evidence="1">
    <location>
        <begin position="119"/>
        <end position="140"/>
    </location>
</feature>
<feature type="transmembrane region" description="Helical" evidence="1">
    <location>
        <begin position="322"/>
        <end position="343"/>
    </location>
</feature>
<dbReference type="InterPro" id="IPR052524">
    <property type="entry name" value="MFS_Cyanate_Porter"/>
</dbReference>
<gene>
    <name evidence="2" type="ORF">BAY60_11960</name>
</gene>
<sequence length="411" mass="41415">MATDRGASLDEDVRAGDGPAAGRTTMLGGGLLLTVAVVLAALNLRPSVTSVGAVLGEMRETLGASATWAGALTTMPGLCFAVAGLAAPLLARRIGVNASVAVALTVLTAGLVVRVLNGPFVVLGGTLVASAGIALANVLIPVVVKSSFATRIGLMTGIYTAALQAGGAAGSAVTPPLDQALGGWRAGLASWAVLAAAALVLWLVAAPRRNSPSITAPGTSGRGRSLLRNRLAWIVTLFFGTQACLAYIMMGWLPQVLMDAGVSRTGAGLMVGLVSLIGLPVSLVVPPLAARSDSQSHWIVGLGAFGIVGIAGLMVAPSAAPLLWSVLVGIGMAVFSLAIGTIALRARTSADTASLSGMAQGFGYLLAALGPFLFGLLRDVTGDWTVPFAMLLTVVAGQMVLGWFAGKPRYV</sequence>
<feature type="transmembrane region" description="Helical" evidence="1">
    <location>
        <begin position="94"/>
        <end position="113"/>
    </location>
</feature>
<dbReference type="AlphaFoldDB" id="A0A2V4AZ30"/>
<comment type="caution">
    <text evidence="2">The sequence shown here is derived from an EMBL/GenBank/DDBJ whole genome shotgun (WGS) entry which is preliminary data.</text>
</comment>
<dbReference type="Gene3D" id="1.20.1250.20">
    <property type="entry name" value="MFS general substrate transporter like domains"/>
    <property type="match status" value="2"/>
</dbReference>
<feature type="transmembrane region" description="Helical" evidence="1">
    <location>
        <begin position="265"/>
        <end position="285"/>
    </location>
</feature>
<dbReference type="InterPro" id="IPR036259">
    <property type="entry name" value="MFS_trans_sf"/>
</dbReference>
<evidence type="ECO:0000256" key="1">
    <source>
        <dbReference type="SAM" id="Phobius"/>
    </source>
</evidence>
<feature type="transmembrane region" description="Helical" evidence="1">
    <location>
        <begin position="62"/>
        <end position="87"/>
    </location>
</feature>
<reference evidence="2 3" key="1">
    <citation type="submission" date="2016-07" db="EMBL/GenBank/DDBJ databases">
        <title>Draft genome sequence of Prauserella muralis DSM 45305, isolated from a mould-covered wall in an indoor environment.</title>
        <authorList>
            <person name="Ruckert C."/>
            <person name="Albersmeier A."/>
            <person name="Jiang C.-L."/>
            <person name="Jiang Y."/>
            <person name="Kalinowski J."/>
            <person name="Schneider O."/>
            <person name="Winkler A."/>
            <person name="Zotchev S.B."/>
        </authorList>
    </citation>
    <scope>NUCLEOTIDE SEQUENCE [LARGE SCALE GENOMIC DNA]</scope>
    <source>
        <strain evidence="2 3">DSM 45305</strain>
    </source>
</reference>
<dbReference type="OrthoDB" id="5317164at2"/>
<dbReference type="RefSeq" id="WP_112281179.1">
    <property type="nucleotide sequence ID" value="NZ_MASW01000002.1"/>
</dbReference>
<keyword evidence="1" id="KW-0812">Transmembrane</keyword>
<organism evidence="2 3">
    <name type="scientific">Prauserella muralis</name>
    <dbReference type="NCBI Taxonomy" id="588067"/>
    <lineage>
        <taxon>Bacteria</taxon>
        <taxon>Bacillati</taxon>
        <taxon>Actinomycetota</taxon>
        <taxon>Actinomycetes</taxon>
        <taxon>Pseudonocardiales</taxon>
        <taxon>Pseudonocardiaceae</taxon>
        <taxon>Prauserella</taxon>
    </lineage>
</organism>
<feature type="transmembrane region" description="Helical" evidence="1">
    <location>
        <begin position="186"/>
        <end position="205"/>
    </location>
</feature>
<dbReference type="PANTHER" id="PTHR23523:SF2">
    <property type="entry name" value="2-NITROIMIDAZOLE TRANSPORTER"/>
    <property type="match status" value="1"/>
</dbReference>
<dbReference type="Pfam" id="PF07690">
    <property type="entry name" value="MFS_1"/>
    <property type="match status" value="1"/>
</dbReference>
<keyword evidence="3" id="KW-1185">Reference proteome</keyword>
<proteinExistence type="predicted"/>
<feature type="transmembrane region" description="Helical" evidence="1">
    <location>
        <begin position="386"/>
        <end position="406"/>
    </location>
</feature>
<protein>
    <submittedName>
        <fullName evidence="2">MFS transporter</fullName>
    </submittedName>
</protein>
<dbReference type="GO" id="GO:0022857">
    <property type="term" value="F:transmembrane transporter activity"/>
    <property type="evidence" value="ECO:0007669"/>
    <property type="project" value="InterPro"/>
</dbReference>
<feature type="transmembrane region" description="Helical" evidence="1">
    <location>
        <begin position="355"/>
        <end position="374"/>
    </location>
</feature>
<keyword evidence="1" id="KW-0472">Membrane</keyword>
<feature type="transmembrane region" description="Helical" evidence="1">
    <location>
        <begin position="231"/>
        <end position="253"/>
    </location>
</feature>
<accession>A0A2V4AZ30</accession>
<feature type="transmembrane region" description="Helical" evidence="1">
    <location>
        <begin position="152"/>
        <end position="174"/>
    </location>
</feature>
<dbReference type="PANTHER" id="PTHR23523">
    <property type="match status" value="1"/>
</dbReference>
<feature type="transmembrane region" description="Helical" evidence="1">
    <location>
        <begin position="24"/>
        <end position="42"/>
    </location>
</feature>
<feature type="transmembrane region" description="Helical" evidence="1">
    <location>
        <begin position="297"/>
        <end position="316"/>
    </location>
</feature>
<keyword evidence="1" id="KW-1133">Transmembrane helix</keyword>
<dbReference type="SUPFAM" id="SSF103473">
    <property type="entry name" value="MFS general substrate transporter"/>
    <property type="match status" value="1"/>
</dbReference>
<dbReference type="CDD" id="cd17339">
    <property type="entry name" value="MFS_NIMT_CynX_like"/>
    <property type="match status" value="1"/>
</dbReference>
<evidence type="ECO:0000313" key="2">
    <source>
        <dbReference type="EMBL" id="PXY27176.1"/>
    </source>
</evidence>
<dbReference type="EMBL" id="MASW01000002">
    <property type="protein sequence ID" value="PXY27176.1"/>
    <property type="molecule type" value="Genomic_DNA"/>
</dbReference>
<dbReference type="Proteomes" id="UP000249915">
    <property type="component" value="Unassembled WGS sequence"/>
</dbReference>
<evidence type="ECO:0000313" key="3">
    <source>
        <dbReference type="Proteomes" id="UP000249915"/>
    </source>
</evidence>
<name>A0A2V4AZ30_9PSEU</name>